<dbReference type="GO" id="GO:0003723">
    <property type="term" value="F:RNA binding"/>
    <property type="evidence" value="ECO:0007669"/>
    <property type="project" value="InterPro"/>
</dbReference>
<dbReference type="PANTHER" id="PTHR11142">
    <property type="entry name" value="PSEUDOURIDYLATE SYNTHASE"/>
    <property type="match status" value="1"/>
</dbReference>
<dbReference type="AlphaFoldDB" id="A0A2S9YLU3"/>
<dbReference type="InterPro" id="IPR020103">
    <property type="entry name" value="PsdUridine_synth_cat_dom_sf"/>
</dbReference>
<evidence type="ECO:0000313" key="10">
    <source>
        <dbReference type="Proteomes" id="UP000238823"/>
    </source>
</evidence>
<evidence type="ECO:0000256" key="3">
    <source>
        <dbReference type="ARBA" id="ARBA00023235"/>
    </source>
</evidence>
<organism evidence="9 10">
    <name type="scientific">Enhygromyxa salina</name>
    <dbReference type="NCBI Taxonomy" id="215803"/>
    <lineage>
        <taxon>Bacteria</taxon>
        <taxon>Pseudomonadati</taxon>
        <taxon>Myxococcota</taxon>
        <taxon>Polyangia</taxon>
        <taxon>Nannocystales</taxon>
        <taxon>Nannocystaceae</taxon>
        <taxon>Enhygromyxa</taxon>
    </lineage>
</organism>
<comment type="caution">
    <text evidence="9">The sequence shown here is derived from an EMBL/GenBank/DDBJ whole genome shotgun (WGS) entry which is preliminary data.</text>
</comment>
<evidence type="ECO:0000256" key="4">
    <source>
        <dbReference type="HAMAP-Rule" id="MF_00171"/>
    </source>
</evidence>
<feature type="binding site" evidence="4 6">
    <location>
        <position position="123"/>
    </location>
    <ligand>
        <name>substrate</name>
    </ligand>
</feature>
<dbReference type="NCBIfam" id="TIGR00071">
    <property type="entry name" value="hisT_truA"/>
    <property type="match status" value="1"/>
</dbReference>
<evidence type="ECO:0000259" key="8">
    <source>
        <dbReference type="Pfam" id="PF01416"/>
    </source>
</evidence>
<feature type="domain" description="Pseudouridine synthase I TruA alpha/beta" evidence="8">
    <location>
        <begin position="17"/>
        <end position="113"/>
    </location>
</feature>
<gene>
    <name evidence="9" type="primary">truA_2</name>
    <name evidence="4" type="synonym">truA</name>
    <name evidence="9" type="ORF">ENSA7_43000</name>
</gene>
<dbReference type="HAMAP" id="MF_00171">
    <property type="entry name" value="TruA"/>
    <property type="match status" value="1"/>
</dbReference>
<dbReference type="GO" id="GO:0160147">
    <property type="term" value="F:tRNA pseudouridine(38-40) synthase activity"/>
    <property type="evidence" value="ECO:0007669"/>
    <property type="project" value="UniProtKB-EC"/>
</dbReference>
<evidence type="ECO:0000256" key="7">
    <source>
        <dbReference type="RuleBase" id="RU003792"/>
    </source>
</evidence>
<dbReference type="InterPro" id="IPR020094">
    <property type="entry name" value="TruA/RsuA/RluB/E/F_N"/>
</dbReference>
<dbReference type="Proteomes" id="UP000238823">
    <property type="component" value="Unassembled WGS sequence"/>
</dbReference>
<dbReference type="PIRSF" id="PIRSF001430">
    <property type="entry name" value="tRNA_psdUrid_synth"/>
    <property type="match status" value="1"/>
</dbReference>
<feature type="active site" description="Nucleophile" evidence="4 5">
    <location>
        <position position="60"/>
    </location>
</feature>
<comment type="subunit">
    <text evidence="4">Homodimer.</text>
</comment>
<dbReference type="EC" id="5.4.99.12" evidence="4"/>
<dbReference type="PANTHER" id="PTHR11142:SF0">
    <property type="entry name" value="TRNA PSEUDOURIDINE SYNTHASE-LIKE 1"/>
    <property type="match status" value="1"/>
</dbReference>
<feature type="domain" description="Pseudouridine synthase I TruA alpha/beta" evidence="8">
    <location>
        <begin position="158"/>
        <end position="261"/>
    </location>
</feature>
<keyword evidence="3 4" id="KW-0413">Isomerase</keyword>
<dbReference type="RefSeq" id="WP_106091231.1">
    <property type="nucleotide sequence ID" value="NZ_PVNL01000086.1"/>
</dbReference>
<evidence type="ECO:0000256" key="6">
    <source>
        <dbReference type="PIRSR" id="PIRSR001430-2"/>
    </source>
</evidence>
<evidence type="ECO:0000256" key="5">
    <source>
        <dbReference type="PIRSR" id="PIRSR001430-1"/>
    </source>
</evidence>
<dbReference type="OrthoDB" id="9811823at2"/>
<evidence type="ECO:0000256" key="2">
    <source>
        <dbReference type="ARBA" id="ARBA00022694"/>
    </source>
</evidence>
<dbReference type="Gene3D" id="3.30.70.660">
    <property type="entry name" value="Pseudouridine synthase I, catalytic domain, C-terminal subdomain"/>
    <property type="match status" value="1"/>
</dbReference>
<name>A0A2S9YLU3_9BACT</name>
<dbReference type="GO" id="GO:0031119">
    <property type="term" value="P:tRNA pseudouridine synthesis"/>
    <property type="evidence" value="ECO:0007669"/>
    <property type="project" value="UniProtKB-UniRule"/>
</dbReference>
<evidence type="ECO:0000313" key="9">
    <source>
        <dbReference type="EMBL" id="PRQ06038.1"/>
    </source>
</evidence>
<comment type="caution">
    <text evidence="4">Lacks conserved residue(s) required for the propagation of feature annotation.</text>
</comment>
<comment type="similarity">
    <text evidence="1 4 7">Belongs to the tRNA pseudouridine synthase TruA family.</text>
</comment>
<proteinExistence type="inferred from homology"/>
<sequence length="271" mass="29902">MNSPEGSVQIQLRMRLRYDGRGYRGWQRQAGAATVQGAIEAAITAVTGLDLHIRGSGRTDRGVHAQGQIATVTLPEHIAADGALLERFTAALGGALPDDIGLLEVDRVPLEFHPREHAIAKRYRYEIWNGGKCPRDLEGQVWEVRRPLDVEAMRAALHVFVGQHDFTSFATRSNFDRTSSVRVVESFTLDQLYKQKRRVTLNITADGFLYKMVRNLVRAVAKVGEGRYDTARLAEILAARDRAAAPGSAPASGLVLDEVFYRPVTDSPPLA</sequence>
<dbReference type="SUPFAM" id="SSF55120">
    <property type="entry name" value="Pseudouridine synthase"/>
    <property type="match status" value="1"/>
</dbReference>
<keyword evidence="2 4" id="KW-0819">tRNA processing</keyword>
<evidence type="ECO:0000256" key="1">
    <source>
        <dbReference type="ARBA" id="ARBA00009375"/>
    </source>
</evidence>
<protein>
    <recommendedName>
        <fullName evidence="4">tRNA pseudouridine synthase A</fullName>
        <ecNumber evidence="4">5.4.99.12</ecNumber>
    </recommendedName>
    <alternativeName>
        <fullName evidence="4">tRNA pseudouridine(38-40) synthase</fullName>
    </alternativeName>
    <alternativeName>
        <fullName evidence="4">tRNA pseudouridylate synthase I</fullName>
    </alternativeName>
    <alternativeName>
        <fullName evidence="4">tRNA-uridine isomerase I</fullName>
    </alternativeName>
</protein>
<dbReference type="InterPro" id="IPR020095">
    <property type="entry name" value="PsdUridine_synth_TruA_C"/>
</dbReference>
<dbReference type="InterPro" id="IPR001406">
    <property type="entry name" value="PsdUridine_synth_TruA"/>
</dbReference>
<dbReference type="Gene3D" id="3.30.70.580">
    <property type="entry name" value="Pseudouridine synthase I, catalytic domain, N-terminal subdomain"/>
    <property type="match status" value="1"/>
</dbReference>
<dbReference type="Pfam" id="PF01416">
    <property type="entry name" value="PseudoU_synth_1"/>
    <property type="match status" value="2"/>
</dbReference>
<comment type="function">
    <text evidence="4">Formation of pseudouridine at positions 38, 39 and 40 in the anticodon stem and loop of transfer RNAs.</text>
</comment>
<dbReference type="CDD" id="cd02570">
    <property type="entry name" value="PseudoU_synth_EcTruA"/>
    <property type="match status" value="1"/>
</dbReference>
<dbReference type="EMBL" id="PVNL01000086">
    <property type="protein sequence ID" value="PRQ06038.1"/>
    <property type="molecule type" value="Genomic_DNA"/>
</dbReference>
<dbReference type="InterPro" id="IPR020097">
    <property type="entry name" value="PsdUridine_synth_TruA_a/b_dom"/>
</dbReference>
<reference evidence="9 10" key="1">
    <citation type="submission" date="2018-03" db="EMBL/GenBank/DDBJ databases">
        <title>Draft Genome Sequences of the Obligatory Marine Myxobacteria Enhygromyxa salina SWB007.</title>
        <authorList>
            <person name="Poehlein A."/>
            <person name="Moghaddam J.A."/>
            <person name="Harms H."/>
            <person name="Alanjari M."/>
            <person name="Koenig G.M."/>
            <person name="Daniel R."/>
            <person name="Schaeberle T.F."/>
        </authorList>
    </citation>
    <scope>NUCLEOTIDE SEQUENCE [LARGE SCALE GENOMIC DNA]</scope>
    <source>
        <strain evidence="9 10">SWB007</strain>
    </source>
</reference>
<comment type="catalytic activity">
    <reaction evidence="4 7">
        <text>uridine(38/39/40) in tRNA = pseudouridine(38/39/40) in tRNA</text>
        <dbReference type="Rhea" id="RHEA:22376"/>
        <dbReference type="Rhea" id="RHEA-COMP:10085"/>
        <dbReference type="Rhea" id="RHEA-COMP:10087"/>
        <dbReference type="ChEBI" id="CHEBI:65314"/>
        <dbReference type="ChEBI" id="CHEBI:65315"/>
        <dbReference type="EC" id="5.4.99.12"/>
    </reaction>
</comment>
<accession>A0A2S9YLU3</accession>